<accession>A0ACC1D7Z5</accession>
<comment type="caution">
    <text evidence="1">The sequence shown here is derived from an EMBL/GenBank/DDBJ whole genome shotgun (WGS) entry which is preliminary data.</text>
</comment>
<proteinExistence type="predicted"/>
<protein>
    <submittedName>
        <fullName evidence="1">Uncharacterized protein</fullName>
    </submittedName>
</protein>
<gene>
    <name evidence="1" type="ORF">K1T71_004536</name>
</gene>
<name>A0ACC1D7Z5_9NEOP</name>
<sequence>MSFMMRKWIFNLTTANRCRSLCVLMQNEKNRSQWSKNVSKINCQEKYPKWRFFHTSQAANKIVAFKLSDIGEGIREVVIKEWFVKEGDKVQQFDNICEVQSDKAAVTITSRYDGVVTRLYHKVDQTALVGQPLLDIDVKDSDEADTSSDSEMESEAPSVNKEKSQAVKSQRVKVLTTPAVRRIASQFKVDLSKVKATGRHGRILKEDMLAHLNINADTSNEIPGVSSVKAIEIPVQQAQAKVEVIFEDKIVPVTGFTKAMIKSMTEAMKIPHFGFSDEYDVTKLVQSRETLKKTALERGVKLTYMPIIIKAASLGLSFLPILNSSLDKTCENIIYKASHNIGIAMDTPNGLVVPVIKNIQNKTILEIALELNKLQEKGLNGQLGLNDISGGTFTISNIGIVGGTYTKPVIFPPQVAIGALGKIQVLPRFDSQGNVMPAHILTVSWSADHRIIDGVTMARFSNYLKQYLENPYTLLLDL</sequence>
<evidence type="ECO:0000313" key="1">
    <source>
        <dbReference type="EMBL" id="KAJ0179945.1"/>
    </source>
</evidence>
<evidence type="ECO:0000313" key="2">
    <source>
        <dbReference type="Proteomes" id="UP000824533"/>
    </source>
</evidence>
<reference evidence="1 2" key="1">
    <citation type="journal article" date="2021" name="Front. Genet.">
        <title>Chromosome-Level Genome Assembly Reveals Significant Gene Expansion in the Toll and IMD Signaling Pathways of Dendrolimus kikuchii.</title>
        <authorList>
            <person name="Zhou J."/>
            <person name="Wu P."/>
            <person name="Xiong Z."/>
            <person name="Liu N."/>
            <person name="Zhao N."/>
            <person name="Ji M."/>
            <person name="Qiu Y."/>
            <person name="Yang B."/>
        </authorList>
    </citation>
    <scope>NUCLEOTIDE SEQUENCE [LARGE SCALE GENOMIC DNA]</scope>
    <source>
        <strain evidence="1">Ann1</strain>
    </source>
</reference>
<dbReference type="EMBL" id="CM034393">
    <property type="protein sequence ID" value="KAJ0179945.1"/>
    <property type="molecule type" value="Genomic_DNA"/>
</dbReference>
<keyword evidence="2" id="KW-1185">Reference proteome</keyword>
<dbReference type="Proteomes" id="UP000824533">
    <property type="component" value="Linkage Group LG07"/>
</dbReference>
<organism evidence="1 2">
    <name type="scientific">Dendrolimus kikuchii</name>
    <dbReference type="NCBI Taxonomy" id="765133"/>
    <lineage>
        <taxon>Eukaryota</taxon>
        <taxon>Metazoa</taxon>
        <taxon>Ecdysozoa</taxon>
        <taxon>Arthropoda</taxon>
        <taxon>Hexapoda</taxon>
        <taxon>Insecta</taxon>
        <taxon>Pterygota</taxon>
        <taxon>Neoptera</taxon>
        <taxon>Endopterygota</taxon>
        <taxon>Lepidoptera</taxon>
        <taxon>Glossata</taxon>
        <taxon>Ditrysia</taxon>
        <taxon>Bombycoidea</taxon>
        <taxon>Lasiocampidae</taxon>
        <taxon>Dendrolimus</taxon>
    </lineage>
</organism>